<dbReference type="OrthoDB" id="5510758at2"/>
<evidence type="ECO:0000313" key="6">
    <source>
        <dbReference type="Proteomes" id="UP000191418"/>
    </source>
</evidence>
<dbReference type="GO" id="GO:0032259">
    <property type="term" value="P:methylation"/>
    <property type="evidence" value="ECO:0007669"/>
    <property type="project" value="UniProtKB-KW"/>
</dbReference>
<dbReference type="InterPro" id="IPR026170">
    <property type="entry name" value="FAM173A/B"/>
</dbReference>
<dbReference type="InterPro" id="IPR029063">
    <property type="entry name" value="SAM-dependent_MTases_sf"/>
</dbReference>
<evidence type="ECO:0000256" key="4">
    <source>
        <dbReference type="SAM" id="Phobius"/>
    </source>
</evidence>
<keyword evidence="4" id="KW-0472">Membrane</keyword>
<reference evidence="5 6" key="1">
    <citation type="submission" date="2017-01" db="EMBL/GenBank/DDBJ databases">
        <title>Genome Sequencing of a Marine Spirillum, Oceanospirillum multiglobuliferum ATCC 33336, from Japan.</title>
        <authorList>
            <person name="Carney J.G."/>
            <person name="Trachtenberg A.M."/>
            <person name="Rheaume B.A."/>
            <person name="Linnane J.D."/>
            <person name="Pitts N.L."/>
            <person name="Mykles D.L."/>
            <person name="Maclea K.S."/>
        </authorList>
    </citation>
    <scope>NUCLEOTIDE SEQUENCE [LARGE SCALE GENOMIC DNA]</scope>
    <source>
        <strain evidence="5 6">ATCC 33336</strain>
    </source>
</reference>
<keyword evidence="2" id="KW-0808">Transferase</keyword>
<comment type="caution">
    <text evidence="5">The sequence shown here is derived from an EMBL/GenBank/DDBJ whole genome shotgun (WGS) entry which is preliminary data.</text>
</comment>
<keyword evidence="4" id="KW-0812">Transmembrane</keyword>
<evidence type="ECO:0000313" key="5">
    <source>
        <dbReference type="EMBL" id="OPX55645.1"/>
    </source>
</evidence>
<dbReference type="GO" id="GO:0016279">
    <property type="term" value="F:protein-lysine N-methyltransferase activity"/>
    <property type="evidence" value="ECO:0007669"/>
    <property type="project" value="InterPro"/>
</dbReference>
<dbReference type="Proteomes" id="UP000191418">
    <property type="component" value="Unassembled WGS sequence"/>
</dbReference>
<accession>A0A1V4T4V4</accession>
<evidence type="ECO:0000256" key="2">
    <source>
        <dbReference type="ARBA" id="ARBA00022679"/>
    </source>
</evidence>
<keyword evidence="1" id="KW-0489">Methyltransferase</keyword>
<dbReference type="STRING" id="64969.SAMN02745127_01456"/>
<protein>
    <submittedName>
        <fullName evidence="5">Uncharacterized protein</fullName>
    </submittedName>
</protein>
<name>A0A1V4T4V4_9GAMM</name>
<dbReference type="CDD" id="cd02440">
    <property type="entry name" value="AdoMet_MTases"/>
    <property type="match status" value="1"/>
</dbReference>
<evidence type="ECO:0000256" key="1">
    <source>
        <dbReference type="ARBA" id="ARBA00022603"/>
    </source>
</evidence>
<dbReference type="PANTHER" id="PTHR13610:SF9">
    <property type="entry name" value="FI06469P"/>
    <property type="match status" value="1"/>
</dbReference>
<dbReference type="AlphaFoldDB" id="A0A1V4T4V4"/>
<gene>
    <name evidence="5" type="ORF">BTE48_08160</name>
</gene>
<proteinExistence type="predicted"/>
<keyword evidence="6" id="KW-1185">Reference proteome</keyword>
<dbReference type="Gene3D" id="3.40.50.150">
    <property type="entry name" value="Vaccinia Virus protein VP39"/>
    <property type="match status" value="1"/>
</dbReference>
<dbReference type="SUPFAM" id="SSF53335">
    <property type="entry name" value="S-adenosyl-L-methionine-dependent methyltransferases"/>
    <property type="match status" value="1"/>
</dbReference>
<dbReference type="EMBL" id="MTSM01000008">
    <property type="protein sequence ID" value="OPX55645.1"/>
    <property type="molecule type" value="Genomic_DNA"/>
</dbReference>
<dbReference type="PANTHER" id="PTHR13610">
    <property type="entry name" value="METHYLTRANSFERASE DOMAIN-CONTAINING PROTEIN"/>
    <property type="match status" value="1"/>
</dbReference>
<keyword evidence="4" id="KW-1133">Transmembrane helix</keyword>
<feature type="transmembrane region" description="Helical" evidence="4">
    <location>
        <begin position="6"/>
        <end position="26"/>
    </location>
</feature>
<organism evidence="5 6">
    <name type="scientific">Oceanospirillum multiglobuliferum</name>
    <dbReference type="NCBI Taxonomy" id="64969"/>
    <lineage>
        <taxon>Bacteria</taxon>
        <taxon>Pseudomonadati</taxon>
        <taxon>Pseudomonadota</taxon>
        <taxon>Gammaproteobacteria</taxon>
        <taxon>Oceanospirillales</taxon>
        <taxon>Oceanospirillaceae</taxon>
        <taxon>Oceanospirillum</taxon>
    </lineage>
</organism>
<evidence type="ECO:0000256" key="3">
    <source>
        <dbReference type="ARBA" id="ARBA00022691"/>
    </source>
</evidence>
<keyword evidence="3" id="KW-0949">S-adenosyl-L-methionine</keyword>
<sequence length="181" mass="20632">MVISAFELVLLTSALLALCSIVYYTLKTGISPMPSSAKARAEVWQFLAQVSPRPKQTIVDLGSGWGGLVIPLALRFPECQIVGYELSWLPWFTSKVIQRVLRLHNLKLYRQNFLQQPLPSADIVVCYLYPEGMTKLADQGRVQHWRPSYLISICFALPNHNALEKVKVSDFYQTPVYLYRL</sequence>